<proteinExistence type="inferred from homology"/>
<dbReference type="InParanoid" id="A0A0G4H0L4"/>
<organism evidence="6 7">
    <name type="scientific">Vitrella brassicaformis (strain CCMP3155)</name>
    <dbReference type="NCBI Taxonomy" id="1169540"/>
    <lineage>
        <taxon>Eukaryota</taxon>
        <taxon>Sar</taxon>
        <taxon>Alveolata</taxon>
        <taxon>Colpodellida</taxon>
        <taxon>Vitrellaceae</taxon>
        <taxon>Vitrella</taxon>
    </lineage>
</organism>
<keyword evidence="7" id="KW-1185">Reference proteome</keyword>
<evidence type="ECO:0000313" key="7">
    <source>
        <dbReference type="Proteomes" id="UP000041254"/>
    </source>
</evidence>
<comment type="similarity">
    <text evidence="3">Belongs to the archaeal Rpo3/eukaryotic RPB3 RNA polymerase subunit family.</text>
</comment>
<dbReference type="Gene3D" id="3.30.1360.10">
    <property type="entry name" value="RNA polymerase, RBP11-like subunit"/>
    <property type="match status" value="1"/>
</dbReference>
<evidence type="ECO:0000256" key="1">
    <source>
        <dbReference type="ARBA" id="ARBA00022478"/>
    </source>
</evidence>
<dbReference type="CDD" id="cd07032">
    <property type="entry name" value="RNAP_I_II_AC40"/>
    <property type="match status" value="1"/>
</dbReference>
<dbReference type="VEuPathDB" id="CryptoDB:Vbra_22425"/>
<dbReference type="GO" id="GO:0003899">
    <property type="term" value="F:DNA-directed RNA polymerase activity"/>
    <property type="evidence" value="ECO:0007669"/>
    <property type="project" value="InterPro"/>
</dbReference>
<feature type="domain" description="DNA-directed RNA polymerase RpoA/D/Rpb3-type" evidence="5">
    <location>
        <begin position="68"/>
        <end position="367"/>
    </location>
</feature>
<dbReference type="SUPFAM" id="SSF55257">
    <property type="entry name" value="RBP11-like subunits of RNA polymerase"/>
    <property type="match status" value="1"/>
</dbReference>
<keyword evidence="2" id="KW-0804">Transcription</keyword>
<evidence type="ECO:0000313" key="6">
    <source>
        <dbReference type="EMBL" id="CEM36954.1"/>
    </source>
</evidence>
<dbReference type="PANTHER" id="PTHR11800:SF13">
    <property type="entry name" value="DNA-DIRECTED RNA POLYMERASES I AND III SUBUNIT RPAC1"/>
    <property type="match status" value="1"/>
</dbReference>
<evidence type="ECO:0000256" key="3">
    <source>
        <dbReference type="ARBA" id="ARBA00025804"/>
    </source>
</evidence>
<dbReference type="Pfam" id="PF01000">
    <property type="entry name" value="RNA_pol_A_bac"/>
    <property type="match status" value="1"/>
</dbReference>
<dbReference type="GO" id="GO:0005736">
    <property type="term" value="C:RNA polymerase I complex"/>
    <property type="evidence" value="ECO:0007669"/>
    <property type="project" value="TreeGrafter"/>
</dbReference>
<accession>A0A0G4H0L4</accession>
<dbReference type="GO" id="GO:0046983">
    <property type="term" value="F:protein dimerization activity"/>
    <property type="evidence" value="ECO:0007669"/>
    <property type="project" value="InterPro"/>
</dbReference>
<dbReference type="EMBL" id="CDMY01000912">
    <property type="protein sequence ID" value="CEM36954.1"/>
    <property type="molecule type" value="Genomic_DNA"/>
</dbReference>
<dbReference type="Pfam" id="PF01193">
    <property type="entry name" value="RNA_pol_L"/>
    <property type="match status" value="1"/>
</dbReference>
<dbReference type="InterPro" id="IPR033901">
    <property type="entry name" value="RNAPI/III_AC40"/>
</dbReference>
<feature type="compositionally biased region" description="Low complexity" evidence="4">
    <location>
        <begin position="189"/>
        <end position="198"/>
    </location>
</feature>
<dbReference type="InterPro" id="IPR011263">
    <property type="entry name" value="DNA-dir_RNA_pol_RpoA/D/Rpb3"/>
</dbReference>
<dbReference type="PANTHER" id="PTHR11800">
    <property type="entry name" value="DNA-DIRECTED RNA POLYMERASE"/>
    <property type="match status" value="1"/>
</dbReference>
<dbReference type="Proteomes" id="UP000041254">
    <property type="component" value="Unassembled WGS sequence"/>
</dbReference>
<dbReference type="AlphaFoldDB" id="A0A0G4H0L4"/>
<keyword evidence="1" id="KW-0240">DNA-directed RNA polymerase</keyword>
<sequence length="391" mass="43763">MDEDEERPLPAHLQQHKSRVICGVEGPRYTESYEYAGTFSSMHHDDAFSLEGFKDELEVRMLTRTDELVRFEMRGIDAALANAFRRILIAEVPTMALHTIQVYQNTGVLCDEVLVHRLGLIPIRLDPQHFEYRRENEEHSAENSVKFKLHVKCDQGVRSVYSRDFVYEPLSDLQRQKFPPPQPSRHTPAAAAAASAASAAGATDEQAVELYDGEVYPPPAPVYPDILITKLGAGQEIELEAYCEKGVGKDHAKWSPVATAVYRLFPELVFPKGPLVDAEAQELKDLCPMNCFDIEDTPTGVESVVTNVRQCTTCRVCMERFPGRVQVNKIKNHFIFNIESTGCIPADQLFERAVDVLRHKCAETFDMLKANCPDAFSDEDEAAQGSAADEG</sequence>
<name>A0A0G4H0L4_VITBC</name>
<dbReference type="InterPro" id="IPR036603">
    <property type="entry name" value="RBP11-like"/>
</dbReference>
<dbReference type="InterPro" id="IPR022842">
    <property type="entry name" value="RNAP_Rpo3/Rpb3/RPAC1"/>
</dbReference>
<dbReference type="InterPro" id="IPR050518">
    <property type="entry name" value="Rpo3/RPB3_RNA_Pol_subunit"/>
</dbReference>
<dbReference type="InterPro" id="IPR036643">
    <property type="entry name" value="RNApol_insert_sf"/>
</dbReference>
<dbReference type="OrthoDB" id="270173at2759"/>
<reference evidence="6 7" key="1">
    <citation type="submission" date="2014-11" db="EMBL/GenBank/DDBJ databases">
        <authorList>
            <person name="Zhu J."/>
            <person name="Qi W."/>
            <person name="Song R."/>
        </authorList>
    </citation>
    <scope>NUCLEOTIDE SEQUENCE [LARGE SCALE GENOMIC DNA]</scope>
</reference>
<dbReference type="GO" id="GO:0005666">
    <property type="term" value="C:RNA polymerase III complex"/>
    <property type="evidence" value="ECO:0007669"/>
    <property type="project" value="TreeGrafter"/>
</dbReference>
<dbReference type="STRING" id="1169540.A0A0G4H0L4"/>
<dbReference type="HAMAP" id="MF_00320">
    <property type="entry name" value="RNApol_arch_Rpo3"/>
    <property type="match status" value="1"/>
</dbReference>
<feature type="region of interest" description="Disordered" evidence="4">
    <location>
        <begin position="176"/>
        <end position="198"/>
    </location>
</feature>
<dbReference type="InterPro" id="IPR011262">
    <property type="entry name" value="DNA-dir_RNA_pol_insert"/>
</dbReference>
<dbReference type="Gene3D" id="2.170.120.12">
    <property type="entry name" value="DNA-directed RNA polymerase, insert domain"/>
    <property type="match status" value="1"/>
</dbReference>
<dbReference type="SMART" id="SM00662">
    <property type="entry name" value="RPOLD"/>
    <property type="match status" value="1"/>
</dbReference>
<dbReference type="OMA" id="MFPEVVF"/>
<dbReference type="PhylomeDB" id="A0A0G4H0L4"/>
<dbReference type="SUPFAM" id="SSF56553">
    <property type="entry name" value="Insert subdomain of RNA polymerase alpha subunit"/>
    <property type="match status" value="2"/>
</dbReference>
<dbReference type="FunCoup" id="A0A0G4H0L4">
    <property type="interactions" value="359"/>
</dbReference>
<dbReference type="GO" id="GO:0006351">
    <property type="term" value="P:DNA-templated transcription"/>
    <property type="evidence" value="ECO:0007669"/>
    <property type="project" value="InterPro"/>
</dbReference>
<evidence type="ECO:0000256" key="4">
    <source>
        <dbReference type="SAM" id="MobiDB-lite"/>
    </source>
</evidence>
<gene>
    <name evidence="6" type="ORF">Vbra_22425</name>
</gene>
<evidence type="ECO:0000259" key="5">
    <source>
        <dbReference type="SMART" id="SM00662"/>
    </source>
</evidence>
<evidence type="ECO:0000256" key="2">
    <source>
        <dbReference type="ARBA" id="ARBA00023163"/>
    </source>
</evidence>
<protein>
    <recommendedName>
        <fullName evidence="5">DNA-directed RNA polymerase RpoA/D/Rpb3-type domain-containing protein</fullName>
    </recommendedName>
</protein>